<proteinExistence type="inferred from homology"/>
<dbReference type="InterPro" id="IPR000999">
    <property type="entry name" value="RNase_III_dom"/>
</dbReference>
<dbReference type="Gene3D" id="1.10.1520.10">
    <property type="entry name" value="Ribonuclease III domain"/>
    <property type="match status" value="1"/>
</dbReference>
<dbReference type="CDD" id="cd00593">
    <property type="entry name" value="RIBOc"/>
    <property type="match status" value="1"/>
</dbReference>
<keyword evidence="9" id="KW-0963">Cytoplasm</keyword>
<comment type="subunit">
    <text evidence="9">Homodimer.</text>
</comment>
<keyword evidence="9" id="KW-0479">Metal-binding</keyword>
<keyword evidence="9" id="KW-0819">tRNA processing</keyword>
<reference evidence="12 13" key="2">
    <citation type="submission" date="2020-05" db="EMBL/GenBank/DDBJ databases">
        <title>Draft genome sequence of Desulfovibrio sp. strainFSS-1.</title>
        <authorList>
            <person name="Shimoshige H."/>
            <person name="Kobayashi H."/>
            <person name="Maekawa T."/>
        </authorList>
    </citation>
    <scope>NUCLEOTIDE SEQUENCE [LARGE SCALE GENOMIC DNA]</scope>
    <source>
        <strain evidence="12 13">SIID29052-01</strain>
    </source>
</reference>
<dbReference type="PROSITE" id="PS50142">
    <property type="entry name" value="RNASE_3_2"/>
    <property type="match status" value="1"/>
</dbReference>
<dbReference type="GO" id="GO:0008033">
    <property type="term" value="P:tRNA processing"/>
    <property type="evidence" value="ECO:0007669"/>
    <property type="project" value="UniProtKB-KW"/>
</dbReference>
<feature type="binding site" evidence="9">
    <location>
        <position position="121"/>
    </location>
    <ligand>
        <name>Mg(2+)</name>
        <dbReference type="ChEBI" id="CHEBI:18420"/>
    </ligand>
</feature>
<comment type="similarity">
    <text evidence="2">Belongs to the ribonuclease III family.</text>
</comment>
<keyword evidence="7 9" id="KW-0378">Hydrolase</keyword>
<evidence type="ECO:0000256" key="2">
    <source>
        <dbReference type="ARBA" id="ARBA00010183"/>
    </source>
</evidence>
<dbReference type="InterPro" id="IPR014720">
    <property type="entry name" value="dsRBD_dom"/>
</dbReference>
<dbReference type="PANTHER" id="PTHR11207:SF0">
    <property type="entry name" value="RIBONUCLEASE 3"/>
    <property type="match status" value="1"/>
</dbReference>
<dbReference type="GO" id="GO:0006397">
    <property type="term" value="P:mRNA processing"/>
    <property type="evidence" value="ECO:0007669"/>
    <property type="project" value="UniProtKB-UniRule"/>
</dbReference>
<dbReference type="EMBL" id="BLTE01000003">
    <property type="protein sequence ID" value="GFK93062.1"/>
    <property type="molecule type" value="Genomic_DNA"/>
</dbReference>
<comment type="subcellular location">
    <subcellularLocation>
        <location evidence="9">Cytoplasm</location>
    </subcellularLocation>
</comment>
<dbReference type="GO" id="GO:0005737">
    <property type="term" value="C:cytoplasm"/>
    <property type="evidence" value="ECO:0007669"/>
    <property type="project" value="UniProtKB-SubCell"/>
</dbReference>
<dbReference type="InterPro" id="IPR036389">
    <property type="entry name" value="RNase_III_sf"/>
</dbReference>
<feature type="binding site" evidence="9">
    <location>
        <position position="118"/>
    </location>
    <ligand>
        <name>Mg(2+)</name>
        <dbReference type="ChEBI" id="CHEBI:18420"/>
    </ligand>
</feature>
<dbReference type="AlphaFoldDB" id="A0A6V8LK08"/>
<feature type="binding site" evidence="9">
    <location>
        <position position="45"/>
    </location>
    <ligand>
        <name>Mg(2+)</name>
        <dbReference type="ChEBI" id="CHEBI:18420"/>
    </ligand>
</feature>
<keyword evidence="9" id="KW-0460">Magnesium</keyword>
<evidence type="ECO:0000256" key="3">
    <source>
        <dbReference type="ARBA" id="ARBA00022552"/>
    </source>
</evidence>
<comment type="cofactor">
    <cofactor evidence="9">
        <name>Mg(2+)</name>
        <dbReference type="ChEBI" id="CHEBI:18420"/>
    </cofactor>
</comment>
<dbReference type="GO" id="GO:0006364">
    <property type="term" value="P:rRNA processing"/>
    <property type="evidence" value="ECO:0007669"/>
    <property type="project" value="UniProtKB-UniRule"/>
</dbReference>
<evidence type="ECO:0000256" key="9">
    <source>
        <dbReference type="HAMAP-Rule" id="MF_00104"/>
    </source>
</evidence>
<evidence type="ECO:0000256" key="7">
    <source>
        <dbReference type="ARBA" id="ARBA00022801"/>
    </source>
</evidence>
<dbReference type="Pfam" id="PF14622">
    <property type="entry name" value="Ribonucleas_3_3"/>
    <property type="match status" value="1"/>
</dbReference>
<dbReference type="SUPFAM" id="SSF69065">
    <property type="entry name" value="RNase III domain-like"/>
    <property type="match status" value="1"/>
</dbReference>
<feature type="active site" evidence="9">
    <location>
        <position position="121"/>
    </location>
</feature>
<feature type="domain" description="RNase III" evidence="11">
    <location>
        <begin position="6"/>
        <end position="132"/>
    </location>
</feature>
<dbReference type="InterPro" id="IPR011907">
    <property type="entry name" value="RNase_III"/>
</dbReference>
<feature type="domain" description="DRBM" evidence="10">
    <location>
        <begin position="159"/>
        <end position="228"/>
    </location>
</feature>
<dbReference type="CDD" id="cd10845">
    <property type="entry name" value="DSRM_RNAse_III_family"/>
    <property type="match status" value="1"/>
</dbReference>
<dbReference type="Gene3D" id="3.30.160.20">
    <property type="match status" value="1"/>
</dbReference>
<evidence type="ECO:0000256" key="1">
    <source>
        <dbReference type="ARBA" id="ARBA00000109"/>
    </source>
</evidence>
<dbReference type="GO" id="GO:0046872">
    <property type="term" value="F:metal ion binding"/>
    <property type="evidence" value="ECO:0007669"/>
    <property type="project" value="UniProtKB-KW"/>
</dbReference>
<keyword evidence="9" id="KW-0699">rRNA-binding</keyword>
<keyword evidence="5 9" id="KW-0540">Nuclease</keyword>
<comment type="function">
    <text evidence="9">Digests double-stranded RNA. Involved in the processing of primary rRNA transcript to yield the immediate precursors to the large and small rRNAs (23S and 16S). Processes some mRNAs, and tRNAs when they are encoded in the rRNA operon. Processes pre-crRNA and tracrRNA of type II CRISPR loci if present in the organism.</text>
</comment>
<organism evidence="12 13">
    <name type="scientific">Fundidesulfovibrio magnetotacticus</name>
    <dbReference type="NCBI Taxonomy" id="2730080"/>
    <lineage>
        <taxon>Bacteria</taxon>
        <taxon>Pseudomonadati</taxon>
        <taxon>Thermodesulfobacteriota</taxon>
        <taxon>Desulfovibrionia</taxon>
        <taxon>Desulfovibrionales</taxon>
        <taxon>Desulfovibrionaceae</taxon>
        <taxon>Fundidesulfovibrio</taxon>
    </lineage>
</organism>
<dbReference type="SMART" id="SM00535">
    <property type="entry name" value="RIBOc"/>
    <property type="match status" value="1"/>
</dbReference>
<dbReference type="GO" id="GO:0010468">
    <property type="term" value="P:regulation of gene expression"/>
    <property type="evidence" value="ECO:0007669"/>
    <property type="project" value="TreeGrafter"/>
</dbReference>
<feature type="active site" evidence="9">
    <location>
        <position position="49"/>
    </location>
</feature>
<protein>
    <recommendedName>
        <fullName evidence="9">Ribonuclease 3</fullName>
        <ecNumber evidence="9">3.1.26.3</ecNumber>
    </recommendedName>
    <alternativeName>
        <fullName evidence="9">Ribonuclease III</fullName>
        <shortName evidence="9">RNase III</shortName>
    </alternativeName>
</protein>
<keyword evidence="6 9" id="KW-0255">Endonuclease</keyword>
<name>A0A6V8LK08_9BACT</name>
<dbReference type="NCBIfam" id="TIGR02191">
    <property type="entry name" value="RNaseIII"/>
    <property type="match status" value="1"/>
</dbReference>
<evidence type="ECO:0000256" key="5">
    <source>
        <dbReference type="ARBA" id="ARBA00022722"/>
    </source>
</evidence>
<dbReference type="HAMAP" id="MF_00104">
    <property type="entry name" value="RNase_III"/>
    <property type="match status" value="1"/>
</dbReference>
<dbReference type="SMART" id="SM00358">
    <property type="entry name" value="DSRM"/>
    <property type="match status" value="1"/>
</dbReference>
<comment type="caution">
    <text evidence="12">The sequence shown here is derived from an EMBL/GenBank/DDBJ whole genome shotgun (WGS) entry which is preliminary data.</text>
</comment>
<sequence>MTEEALDNLQDAISYRFGQVKLLVTALTHSSYANEQGCVHNERLEFLGDAVLELAVSEELFRRFPEAPEGALTKLRSKLVSMPALAELARSLHLDQAILLGKGEEGQGGRTRDSLLADAMEALLGAVFQDGGYEGAKSAVGAIFAPLWPEDVEQSRARDYKSRLQERTQRDMRTRPIYRLMGSSGPEHEKRFEVELALPDGRVIQAAGPSVKKAEQSAARMALQALGEPS</sequence>
<reference evidence="12 13" key="1">
    <citation type="submission" date="2020-04" db="EMBL/GenBank/DDBJ databases">
        <authorList>
            <consortium name="Desulfovibrio sp. FSS-1 genome sequencing consortium"/>
            <person name="Shimoshige H."/>
            <person name="Kobayashi H."/>
            <person name="Maekawa T."/>
        </authorList>
    </citation>
    <scope>NUCLEOTIDE SEQUENCE [LARGE SCALE GENOMIC DNA]</scope>
    <source>
        <strain evidence="12 13">SIID29052-01</strain>
    </source>
</reference>
<dbReference type="SUPFAM" id="SSF54768">
    <property type="entry name" value="dsRNA-binding domain-like"/>
    <property type="match status" value="1"/>
</dbReference>
<dbReference type="GO" id="GO:0019843">
    <property type="term" value="F:rRNA binding"/>
    <property type="evidence" value="ECO:0007669"/>
    <property type="project" value="UniProtKB-KW"/>
</dbReference>
<keyword evidence="3 9" id="KW-0698">rRNA processing</keyword>
<accession>A0A6V8LK08</accession>
<keyword evidence="4 9" id="KW-0507">mRNA processing</keyword>
<dbReference type="FunFam" id="1.10.1520.10:FF:000001">
    <property type="entry name" value="Ribonuclease 3"/>
    <property type="match status" value="1"/>
</dbReference>
<keyword evidence="8 9" id="KW-0694">RNA-binding</keyword>
<gene>
    <name evidence="9 12" type="primary">rnc</name>
    <name evidence="12" type="ORF">NNJEOMEG_00891</name>
</gene>
<dbReference type="GO" id="GO:0003725">
    <property type="term" value="F:double-stranded RNA binding"/>
    <property type="evidence" value="ECO:0007669"/>
    <property type="project" value="TreeGrafter"/>
</dbReference>
<dbReference type="Proteomes" id="UP000494245">
    <property type="component" value="Unassembled WGS sequence"/>
</dbReference>
<dbReference type="PROSITE" id="PS50137">
    <property type="entry name" value="DS_RBD"/>
    <property type="match status" value="1"/>
</dbReference>
<dbReference type="RefSeq" id="WP_173081731.1">
    <property type="nucleotide sequence ID" value="NZ_BLTE01000003.1"/>
</dbReference>
<dbReference type="GO" id="GO:0004525">
    <property type="term" value="F:ribonuclease III activity"/>
    <property type="evidence" value="ECO:0007669"/>
    <property type="project" value="UniProtKB-UniRule"/>
</dbReference>
<dbReference type="PANTHER" id="PTHR11207">
    <property type="entry name" value="RIBONUCLEASE III"/>
    <property type="match status" value="1"/>
</dbReference>
<dbReference type="PROSITE" id="PS00517">
    <property type="entry name" value="RNASE_3_1"/>
    <property type="match status" value="1"/>
</dbReference>
<keyword evidence="13" id="KW-1185">Reference proteome</keyword>
<dbReference type="Pfam" id="PF00035">
    <property type="entry name" value="dsrm"/>
    <property type="match status" value="1"/>
</dbReference>
<evidence type="ECO:0000313" key="13">
    <source>
        <dbReference type="Proteomes" id="UP000494245"/>
    </source>
</evidence>
<evidence type="ECO:0000256" key="4">
    <source>
        <dbReference type="ARBA" id="ARBA00022664"/>
    </source>
</evidence>
<evidence type="ECO:0000256" key="8">
    <source>
        <dbReference type="ARBA" id="ARBA00022884"/>
    </source>
</evidence>
<comment type="catalytic activity">
    <reaction evidence="1 9">
        <text>Endonucleolytic cleavage to 5'-phosphomonoester.</text>
        <dbReference type="EC" id="3.1.26.3"/>
    </reaction>
</comment>
<dbReference type="EC" id="3.1.26.3" evidence="9"/>
<evidence type="ECO:0000259" key="11">
    <source>
        <dbReference type="PROSITE" id="PS50142"/>
    </source>
</evidence>
<evidence type="ECO:0000259" key="10">
    <source>
        <dbReference type="PROSITE" id="PS50137"/>
    </source>
</evidence>
<evidence type="ECO:0000313" key="12">
    <source>
        <dbReference type="EMBL" id="GFK93062.1"/>
    </source>
</evidence>
<evidence type="ECO:0000256" key="6">
    <source>
        <dbReference type="ARBA" id="ARBA00022759"/>
    </source>
</evidence>